<organism evidence="2 3">
    <name type="scientific">Halobacterium hubeiense</name>
    <dbReference type="NCBI Taxonomy" id="1407499"/>
    <lineage>
        <taxon>Archaea</taxon>
        <taxon>Methanobacteriati</taxon>
        <taxon>Methanobacteriota</taxon>
        <taxon>Stenosarchaea group</taxon>
        <taxon>Halobacteria</taxon>
        <taxon>Halobacteriales</taxon>
        <taxon>Halobacteriaceae</taxon>
        <taxon>Halobacterium</taxon>
    </lineage>
</organism>
<evidence type="ECO:0000256" key="1">
    <source>
        <dbReference type="SAM" id="Phobius"/>
    </source>
</evidence>
<gene>
    <name evidence="2" type="ORF">HHUB_1916</name>
</gene>
<dbReference type="GeneID" id="26658587"/>
<feature type="transmembrane region" description="Helical" evidence="1">
    <location>
        <begin position="66"/>
        <end position="86"/>
    </location>
</feature>
<protein>
    <submittedName>
        <fullName evidence="2">DUF422 family protein</fullName>
    </submittedName>
</protein>
<reference evidence="3" key="1">
    <citation type="journal article" date="2016" name="Environ. Microbiol.">
        <title>The complete genome of a viable archaeum isolated from 123-million-year-old rock salt.</title>
        <authorList>
            <person name="Jaakkola S.T."/>
            <person name="Pfeiffer F."/>
            <person name="Ravantti J.J."/>
            <person name="Guo Q."/>
            <person name="Liu Y."/>
            <person name="Chen X."/>
            <person name="Ma H."/>
            <person name="Yang C."/>
            <person name="Oksanen H.M."/>
            <person name="Bamford D.H."/>
        </authorList>
    </citation>
    <scope>NUCLEOTIDE SEQUENCE</scope>
    <source>
        <strain evidence="3">JI20-1</strain>
    </source>
</reference>
<evidence type="ECO:0000313" key="2">
    <source>
        <dbReference type="EMBL" id="CQH53030.1"/>
    </source>
</evidence>
<accession>A0A0U5CX34</accession>
<keyword evidence="1" id="KW-1133">Transmembrane helix</keyword>
<keyword evidence="1" id="KW-0472">Membrane</keyword>
<dbReference type="KEGG" id="hhb:Hhub_1916"/>
<dbReference type="Pfam" id="PF04240">
    <property type="entry name" value="Caroten_synth"/>
    <property type="match status" value="1"/>
</dbReference>
<dbReference type="AlphaFoldDB" id="A0A0U5CX34"/>
<dbReference type="RefSeq" id="WP_059056378.1">
    <property type="nucleotide sequence ID" value="NZ_CEML01000002.1"/>
</dbReference>
<dbReference type="InterPro" id="IPR007354">
    <property type="entry name" value="CruF-like"/>
</dbReference>
<keyword evidence="3" id="KW-1185">Reference proteome</keyword>
<dbReference type="STRING" id="1407499.HHUB_1916"/>
<dbReference type="OrthoDB" id="107798at2157"/>
<keyword evidence="1" id="KW-0812">Transmembrane</keyword>
<name>A0A0U5CX34_9EURY</name>
<proteinExistence type="predicted"/>
<sequence>MPSNRAFAASVAAVGLVALGHAALTWPPAAVLVFFAGGAAIAFVAEAVVVNLGWLEHHVGPNVVGVPVYVLFGWTGAVYVAFRAALLVTSGWPAVALAAALATGYDALVDHRGVADGRWTYTDDVPGPRVRGVPWWNFAGWLAISAATAGLATLVL</sequence>
<feature type="transmembrane region" description="Helical" evidence="1">
    <location>
        <begin position="135"/>
        <end position="155"/>
    </location>
</feature>
<evidence type="ECO:0000313" key="3">
    <source>
        <dbReference type="Proteomes" id="UP000066737"/>
    </source>
</evidence>
<dbReference type="Proteomes" id="UP000066737">
    <property type="component" value="Chromosome I"/>
</dbReference>
<feature type="transmembrane region" description="Helical" evidence="1">
    <location>
        <begin position="32"/>
        <end position="54"/>
    </location>
</feature>
<dbReference type="EMBL" id="LN831302">
    <property type="protein sequence ID" value="CQH53030.1"/>
    <property type="molecule type" value="Genomic_DNA"/>
</dbReference>